<evidence type="ECO:0000259" key="5">
    <source>
        <dbReference type="PROSITE" id="PS50977"/>
    </source>
</evidence>
<keyword evidence="7" id="KW-1185">Reference proteome</keyword>
<dbReference type="Pfam" id="PF00440">
    <property type="entry name" value="TetR_N"/>
    <property type="match status" value="1"/>
</dbReference>
<dbReference type="PROSITE" id="PS50977">
    <property type="entry name" value="HTH_TETR_2"/>
    <property type="match status" value="1"/>
</dbReference>
<dbReference type="InterPro" id="IPR036271">
    <property type="entry name" value="Tet_transcr_reg_TetR-rel_C_sf"/>
</dbReference>
<dbReference type="EMBL" id="QFFJ01000001">
    <property type="protein sequence ID" value="RBL93723.1"/>
    <property type="molecule type" value="Genomic_DNA"/>
</dbReference>
<dbReference type="GO" id="GO:0003677">
    <property type="term" value="F:DNA binding"/>
    <property type="evidence" value="ECO:0007669"/>
    <property type="project" value="UniProtKB-UniRule"/>
</dbReference>
<keyword evidence="3" id="KW-0804">Transcription</keyword>
<evidence type="ECO:0000256" key="4">
    <source>
        <dbReference type="PROSITE-ProRule" id="PRU00335"/>
    </source>
</evidence>
<dbReference type="SUPFAM" id="SSF48498">
    <property type="entry name" value="Tetracyclin repressor-like, C-terminal domain"/>
    <property type="match status" value="1"/>
</dbReference>
<dbReference type="PROSITE" id="PS01081">
    <property type="entry name" value="HTH_TETR_1"/>
    <property type="match status" value="1"/>
</dbReference>
<dbReference type="InterPro" id="IPR001647">
    <property type="entry name" value="HTH_TetR"/>
</dbReference>
<sequence length="215" mass="25238">MAELDQKRTLILEAALKRFKRFGLSKTTMEEIARDLEISKGSLYYYFSDKESIYVAVVERMIADCFFDMSAYVEEATSTDAIINRYLELKERMLVEYHFLFGINEWIKDVPSSRMRQTIELLQTVEVSFLSATIRKGISIGELCEATDPDTTAQLLVNVLFGLWVIWCKWQATSFDPHDRNGLRCFMERERQVLYIFFNGLRYKPTINQDRHSCM</sequence>
<feature type="DNA-binding region" description="H-T-H motif" evidence="4">
    <location>
        <begin position="28"/>
        <end position="47"/>
    </location>
</feature>
<reference evidence="6 7" key="1">
    <citation type="submission" date="2018-05" db="EMBL/GenBank/DDBJ databases">
        <title>Chitinophaga sp. K3CV102501T nov., isolated from isolated from a monsoon evergreen broad-leaved forest soil.</title>
        <authorList>
            <person name="Lv Y."/>
        </authorList>
    </citation>
    <scope>NUCLEOTIDE SEQUENCE [LARGE SCALE GENOMIC DNA]</scope>
    <source>
        <strain evidence="6 7">GDMCC 1.1325</strain>
    </source>
</reference>
<dbReference type="RefSeq" id="WP_113616314.1">
    <property type="nucleotide sequence ID" value="NZ_QFFJ01000001.1"/>
</dbReference>
<keyword evidence="1" id="KW-0805">Transcription regulation</keyword>
<evidence type="ECO:0000256" key="1">
    <source>
        <dbReference type="ARBA" id="ARBA00023015"/>
    </source>
</evidence>
<protein>
    <recommendedName>
        <fullName evidence="5">HTH tetR-type domain-containing protein</fullName>
    </recommendedName>
</protein>
<dbReference type="Proteomes" id="UP000253410">
    <property type="component" value="Unassembled WGS sequence"/>
</dbReference>
<dbReference type="Gene3D" id="1.10.357.10">
    <property type="entry name" value="Tetracycline Repressor, domain 2"/>
    <property type="match status" value="1"/>
</dbReference>
<evidence type="ECO:0000313" key="6">
    <source>
        <dbReference type="EMBL" id="RBL93723.1"/>
    </source>
</evidence>
<evidence type="ECO:0000256" key="3">
    <source>
        <dbReference type="ARBA" id="ARBA00023163"/>
    </source>
</evidence>
<evidence type="ECO:0000256" key="2">
    <source>
        <dbReference type="ARBA" id="ARBA00023125"/>
    </source>
</evidence>
<dbReference type="PRINTS" id="PR00455">
    <property type="entry name" value="HTHTETR"/>
</dbReference>
<proteinExistence type="predicted"/>
<organism evidence="6 7">
    <name type="scientific">Chitinophaga flava</name>
    <dbReference type="NCBI Taxonomy" id="2259036"/>
    <lineage>
        <taxon>Bacteria</taxon>
        <taxon>Pseudomonadati</taxon>
        <taxon>Bacteroidota</taxon>
        <taxon>Chitinophagia</taxon>
        <taxon>Chitinophagales</taxon>
        <taxon>Chitinophagaceae</taxon>
        <taxon>Chitinophaga</taxon>
    </lineage>
</organism>
<evidence type="ECO:0000313" key="7">
    <source>
        <dbReference type="Proteomes" id="UP000253410"/>
    </source>
</evidence>
<dbReference type="AlphaFoldDB" id="A0A365Y574"/>
<dbReference type="Gene3D" id="1.10.10.60">
    <property type="entry name" value="Homeodomain-like"/>
    <property type="match status" value="1"/>
</dbReference>
<name>A0A365Y574_9BACT</name>
<dbReference type="PANTHER" id="PTHR47506">
    <property type="entry name" value="TRANSCRIPTIONAL REGULATORY PROTEIN"/>
    <property type="match status" value="1"/>
</dbReference>
<dbReference type="PANTHER" id="PTHR47506:SF1">
    <property type="entry name" value="HTH-TYPE TRANSCRIPTIONAL REGULATOR YJDC"/>
    <property type="match status" value="1"/>
</dbReference>
<keyword evidence="2 4" id="KW-0238">DNA-binding</keyword>
<dbReference type="InterPro" id="IPR023772">
    <property type="entry name" value="DNA-bd_HTH_TetR-type_CS"/>
</dbReference>
<feature type="domain" description="HTH tetR-type" evidence="5">
    <location>
        <begin position="5"/>
        <end position="65"/>
    </location>
</feature>
<accession>A0A365Y574</accession>
<gene>
    <name evidence="6" type="ORF">DF182_14585</name>
</gene>
<dbReference type="InterPro" id="IPR009057">
    <property type="entry name" value="Homeodomain-like_sf"/>
</dbReference>
<comment type="caution">
    <text evidence="6">The sequence shown here is derived from an EMBL/GenBank/DDBJ whole genome shotgun (WGS) entry which is preliminary data.</text>
</comment>
<dbReference type="OrthoDB" id="9789566at2"/>
<dbReference type="SUPFAM" id="SSF46689">
    <property type="entry name" value="Homeodomain-like"/>
    <property type="match status" value="1"/>
</dbReference>